<dbReference type="InterPro" id="IPR013760">
    <property type="entry name" value="Topo_IIA-like_dom_sf"/>
</dbReference>
<dbReference type="SUPFAM" id="SSF56719">
    <property type="entry name" value="Type II DNA topoisomerase"/>
    <property type="match status" value="1"/>
</dbReference>
<dbReference type="Gene3D" id="3.30.1360.40">
    <property type="match status" value="1"/>
</dbReference>
<dbReference type="InterPro" id="IPR050220">
    <property type="entry name" value="Type_II_DNA_Topoisomerases"/>
</dbReference>
<evidence type="ECO:0000256" key="2">
    <source>
        <dbReference type="ARBA" id="ARBA00023029"/>
    </source>
</evidence>
<evidence type="ECO:0000313" key="7">
    <source>
        <dbReference type="EMBL" id="MPM26719.1"/>
    </source>
</evidence>
<keyword evidence="3" id="KW-0238">DNA-binding</keyword>
<gene>
    <name evidence="7" type="primary">gyrA_37</name>
    <name evidence="7" type="ORF">SDC9_73224</name>
</gene>
<dbReference type="PROSITE" id="PS52040">
    <property type="entry name" value="TOPO_IIA"/>
    <property type="match status" value="1"/>
</dbReference>
<dbReference type="PANTHER" id="PTHR43493">
    <property type="entry name" value="DNA GYRASE/TOPOISOMERASE SUBUNIT A"/>
    <property type="match status" value="1"/>
</dbReference>
<dbReference type="GO" id="GO:0003677">
    <property type="term" value="F:DNA binding"/>
    <property type="evidence" value="ECO:0007669"/>
    <property type="project" value="UniProtKB-KW"/>
</dbReference>
<organism evidence="7">
    <name type="scientific">bioreactor metagenome</name>
    <dbReference type="NCBI Taxonomy" id="1076179"/>
    <lineage>
        <taxon>unclassified sequences</taxon>
        <taxon>metagenomes</taxon>
        <taxon>ecological metagenomes</taxon>
    </lineage>
</organism>
<dbReference type="NCBIfam" id="NF009397">
    <property type="entry name" value="PRK12758.1"/>
    <property type="match status" value="1"/>
</dbReference>
<sequence length="873" mass="99458">MSSENTNQNTPASDNQQDDKGKVTGLKGMYRNWFLDYASYVILERAVPNLADGLKPVQRRILHSMKELEDGRYNKVANIIGNTMKYHPHGDASIGDALVQLGQKELLIDMQGNWGNIFTGDSAAAARYIEARLSKFALDVVFNPKTTKWIHSYDGRNREPDFLPVKFPLLLAQGSEGIAVGLSTKILPHNFIELIDACISVLKGESFVLYPDFPTAGFVDVRNYNKGERGGKVRIRARINATDKKSLVITEIPFSVTTTTLIDSIVAANDKGKIKIRKIEDNTAANVEIVVHLAPGVSPDQTIDALYAFTDCEISISPLCCVIHENTPRFLTVDDLLINSVNITKDLLKLELDIELHELMEQHLYSSLEKIFIEKRIYRDIEECTTWESVLETIDKGLKPYKKKFYREITTDDIVRLTEIKIKRISKFDSFKADEYIKGLEDQIKKVEDRLAHLIDYCIAYFRDIKKKYGKGRERKTEIRAFDNIEAAAVAIANQKLYVNREEGFAGFGLKKDEYVTECSELDDIIAFTQEGSYIVTKVADKVFLGKNIIHIDVFKKNDERTVYNAVYRDGATGTTYVKRFFVRGITRDKEYFVTQGTPNSKILYFTANPNGEAEVISVFLVPRPKLKKLVFDFDFSELAIKGRQSIGNQLTRFMIRKIKLKDEGRSTLGGKKYWYDPEVMRLSADERGTYLGEFHAGETLLFLMKSGYYKIAKPDLQMHFDEDLLHIEKFNPLRVFTVLYKNAEKEWYLKRFQVEQGPGEKTVEFMDEGDSIEWVATEYFPVITAYYDSRKLKKPKDPEEIDVAEFAVIRGCKAKGKKISTVPLKKFTVNEPKPATDDKVRELLGMPALPPGNSDENPDTEQDLDGQITLTL</sequence>
<keyword evidence="4 7" id="KW-0413">Isomerase</keyword>
<dbReference type="EMBL" id="VSSQ01004807">
    <property type="protein sequence ID" value="MPM26719.1"/>
    <property type="molecule type" value="Genomic_DNA"/>
</dbReference>
<dbReference type="InterPro" id="IPR013758">
    <property type="entry name" value="Topo_IIA_A/C_ab"/>
</dbReference>
<dbReference type="GO" id="GO:0006265">
    <property type="term" value="P:DNA topological change"/>
    <property type="evidence" value="ECO:0007669"/>
    <property type="project" value="InterPro"/>
</dbReference>
<dbReference type="GO" id="GO:0005737">
    <property type="term" value="C:cytoplasm"/>
    <property type="evidence" value="ECO:0007669"/>
    <property type="project" value="TreeGrafter"/>
</dbReference>
<comment type="caution">
    <text evidence="7">The sequence shown here is derived from an EMBL/GenBank/DDBJ whole genome shotgun (WGS) entry which is preliminary data.</text>
</comment>
<reference evidence="7" key="1">
    <citation type="submission" date="2019-08" db="EMBL/GenBank/DDBJ databases">
        <authorList>
            <person name="Kucharzyk K."/>
            <person name="Murdoch R.W."/>
            <person name="Higgins S."/>
            <person name="Loffler F."/>
        </authorList>
    </citation>
    <scope>NUCLEOTIDE SEQUENCE</scope>
</reference>
<dbReference type="InterPro" id="IPR013757">
    <property type="entry name" value="Topo_IIA_A_a_sf"/>
</dbReference>
<accession>A0A644YEJ2</accession>
<dbReference type="GO" id="GO:0003918">
    <property type="term" value="F:DNA topoisomerase type II (double strand cut, ATP-hydrolyzing) activity"/>
    <property type="evidence" value="ECO:0007669"/>
    <property type="project" value="InterPro"/>
</dbReference>
<comment type="similarity">
    <text evidence="1">Belongs to the type II topoisomerase GyrA/ParC subunit family.</text>
</comment>
<dbReference type="Pfam" id="PF00521">
    <property type="entry name" value="DNA_topoisoIV"/>
    <property type="match status" value="1"/>
</dbReference>
<evidence type="ECO:0000256" key="3">
    <source>
        <dbReference type="ARBA" id="ARBA00023125"/>
    </source>
</evidence>
<dbReference type="AlphaFoldDB" id="A0A644YEJ2"/>
<dbReference type="InterPro" id="IPR002205">
    <property type="entry name" value="Topo_IIA_dom_A"/>
</dbReference>
<evidence type="ECO:0000259" key="6">
    <source>
        <dbReference type="PROSITE" id="PS52040"/>
    </source>
</evidence>
<dbReference type="SMART" id="SM00434">
    <property type="entry name" value="TOP4c"/>
    <property type="match status" value="1"/>
</dbReference>
<feature type="region of interest" description="Disordered" evidence="5">
    <location>
        <begin position="845"/>
        <end position="873"/>
    </location>
</feature>
<protein>
    <submittedName>
        <fullName evidence="7">DNA gyrase subunit A</fullName>
    </submittedName>
</protein>
<evidence type="ECO:0000256" key="1">
    <source>
        <dbReference type="ARBA" id="ARBA00008263"/>
    </source>
</evidence>
<dbReference type="Gene3D" id="3.90.199.10">
    <property type="entry name" value="Topoisomerase II, domain 5"/>
    <property type="match status" value="1"/>
</dbReference>
<keyword evidence="2" id="KW-0799">Topoisomerase</keyword>
<dbReference type="PANTHER" id="PTHR43493:SF5">
    <property type="entry name" value="DNA GYRASE SUBUNIT A, CHLOROPLASTIC_MITOCHONDRIAL"/>
    <property type="match status" value="1"/>
</dbReference>
<feature type="region of interest" description="Disordered" evidence="5">
    <location>
        <begin position="1"/>
        <end position="23"/>
    </location>
</feature>
<feature type="compositionally biased region" description="Polar residues" evidence="5">
    <location>
        <begin position="1"/>
        <end position="15"/>
    </location>
</feature>
<dbReference type="NCBIfam" id="NF007209">
    <property type="entry name" value="PRK09631.1"/>
    <property type="match status" value="1"/>
</dbReference>
<dbReference type="GO" id="GO:0005524">
    <property type="term" value="F:ATP binding"/>
    <property type="evidence" value="ECO:0007669"/>
    <property type="project" value="InterPro"/>
</dbReference>
<proteinExistence type="inferred from homology"/>
<dbReference type="Gene3D" id="1.10.268.10">
    <property type="entry name" value="Topoisomerase, domain 3"/>
    <property type="match status" value="1"/>
</dbReference>
<evidence type="ECO:0000256" key="5">
    <source>
        <dbReference type="SAM" id="MobiDB-lite"/>
    </source>
</evidence>
<name>A0A644YEJ2_9ZZZZ</name>
<dbReference type="GO" id="GO:0009330">
    <property type="term" value="C:DNA topoisomerase type II (double strand cut, ATP-hydrolyzing) complex"/>
    <property type="evidence" value="ECO:0007669"/>
    <property type="project" value="TreeGrafter"/>
</dbReference>
<feature type="domain" description="Topo IIA-type catalytic" evidence="6">
    <location>
        <begin position="47"/>
        <end position="454"/>
    </location>
</feature>
<evidence type="ECO:0000256" key="4">
    <source>
        <dbReference type="ARBA" id="ARBA00023235"/>
    </source>
</evidence>